<evidence type="ECO:0000256" key="1">
    <source>
        <dbReference type="SAM" id="Phobius"/>
    </source>
</evidence>
<proteinExistence type="predicted"/>
<keyword evidence="1" id="KW-1133">Transmembrane helix</keyword>
<geneLocation type="mitochondrion" evidence="2"/>
<feature type="transmembrane region" description="Helical" evidence="1">
    <location>
        <begin position="59"/>
        <end position="79"/>
    </location>
</feature>
<reference evidence="2" key="1">
    <citation type="journal article" date="2015" name="Genome Biol. Evol.">
        <title>Organellar Genomes of White Spruce (Picea glauca): Assembly and Annotation.</title>
        <authorList>
            <person name="Jackman S.D."/>
            <person name="Warren R.L."/>
            <person name="Gibb E.A."/>
            <person name="Vandervalk B.P."/>
            <person name="Mohamadi H."/>
            <person name="Chu J."/>
            <person name="Raymond A."/>
            <person name="Pleasance S."/>
            <person name="Coope R."/>
            <person name="Wildung M.R."/>
            <person name="Ritland C.E."/>
            <person name="Bousquet J."/>
            <person name="Jones S.J."/>
            <person name="Bohlmann J."/>
            <person name="Birol I."/>
        </authorList>
    </citation>
    <scope>NUCLEOTIDE SEQUENCE [LARGE SCALE GENOMIC DNA]</scope>
    <source>
        <tissue evidence="2">Flushing bud</tissue>
    </source>
</reference>
<keyword evidence="2" id="KW-0496">Mitochondrion</keyword>
<evidence type="ECO:0000313" key="2">
    <source>
        <dbReference type="EMBL" id="KUM51335.1"/>
    </source>
</evidence>
<dbReference type="AlphaFoldDB" id="A0A117NJC5"/>
<dbReference type="EMBL" id="LKAM01000001">
    <property type="protein sequence ID" value="KUM51335.1"/>
    <property type="molecule type" value="Genomic_DNA"/>
</dbReference>
<dbReference type="PROSITE" id="PS51257">
    <property type="entry name" value="PROKAR_LIPOPROTEIN"/>
    <property type="match status" value="1"/>
</dbReference>
<protein>
    <submittedName>
        <fullName evidence="2">Uncharacterized protein</fullName>
    </submittedName>
</protein>
<name>A0A117NJC5_PICGL</name>
<accession>A0A117NJC5</accession>
<feature type="transmembrane region" description="Helical" evidence="1">
    <location>
        <begin position="35"/>
        <end position="53"/>
    </location>
</feature>
<comment type="caution">
    <text evidence="2">The sequence shown here is derived from an EMBL/GenBank/DDBJ whole genome shotgun (WGS) entry which is preliminary data.</text>
</comment>
<keyword evidence="1" id="KW-0812">Transmembrane</keyword>
<gene>
    <name evidence="2" type="ORF">ABT39_MTgene1182</name>
</gene>
<keyword evidence="1" id="KW-0472">Membrane</keyword>
<sequence>MHSLSKNSYVFGLVVLGSTYGCVKRRAHGHLSVKRFSIYVPCLLGLILMDVKWCRTGGRVVHINLLVLGLYCYPTYYFLILRCESEQVRSFPTNS</sequence>
<organism evidence="2">
    <name type="scientific">Picea glauca</name>
    <name type="common">White spruce</name>
    <name type="synonym">Pinus glauca</name>
    <dbReference type="NCBI Taxonomy" id="3330"/>
    <lineage>
        <taxon>Eukaryota</taxon>
        <taxon>Viridiplantae</taxon>
        <taxon>Streptophyta</taxon>
        <taxon>Embryophyta</taxon>
        <taxon>Tracheophyta</taxon>
        <taxon>Spermatophyta</taxon>
        <taxon>Pinopsida</taxon>
        <taxon>Pinidae</taxon>
        <taxon>Conifers I</taxon>
        <taxon>Pinales</taxon>
        <taxon>Pinaceae</taxon>
        <taxon>Picea</taxon>
    </lineage>
</organism>